<organism evidence="2 3">
    <name type="scientific">Maioricimonas rarisocia</name>
    <dbReference type="NCBI Taxonomy" id="2528026"/>
    <lineage>
        <taxon>Bacteria</taxon>
        <taxon>Pseudomonadati</taxon>
        <taxon>Planctomycetota</taxon>
        <taxon>Planctomycetia</taxon>
        <taxon>Planctomycetales</taxon>
        <taxon>Planctomycetaceae</taxon>
        <taxon>Maioricimonas</taxon>
    </lineage>
</organism>
<reference evidence="2 3" key="1">
    <citation type="submission" date="2019-02" db="EMBL/GenBank/DDBJ databases">
        <title>Deep-cultivation of Planctomycetes and their phenomic and genomic characterization uncovers novel biology.</title>
        <authorList>
            <person name="Wiegand S."/>
            <person name="Jogler M."/>
            <person name="Boedeker C."/>
            <person name="Pinto D."/>
            <person name="Vollmers J."/>
            <person name="Rivas-Marin E."/>
            <person name="Kohn T."/>
            <person name="Peeters S.H."/>
            <person name="Heuer A."/>
            <person name="Rast P."/>
            <person name="Oberbeckmann S."/>
            <person name="Bunk B."/>
            <person name="Jeske O."/>
            <person name="Meyerdierks A."/>
            <person name="Storesund J.E."/>
            <person name="Kallscheuer N."/>
            <person name="Luecker S."/>
            <person name="Lage O.M."/>
            <person name="Pohl T."/>
            <person name="Merkel B.J."/>
            <person name="Hornburger P."/>
            <person name="Mueller R.-W."/>
            <person name="Bruemmer F."/>
            <person name="Labrenz M."/>
            <person name="Spormann A.M."/>
            <person name="Op den Camp H."/>
            <person name="Overmann J."/>
            <person name="Amann R."/>
            <person name="Jetten M.S.M."/>
            <person name="Mascher T."/>
            <person name="Medema M.H."/>
            <person name="Devos D.P."/>
            <person name="Kaster A.-K."/>
            <person name="Ovreas L."/>
            <person name="Rohde M."/>
            <person name="Galperin M.Y."/>
            <person name="Jogler C."/>
        </authorList>
    </citation>
    <scope>NUCLEOTIDE SEQUENCE [LARGE SCALE GENOMIC DNA]</scope>
    <source>
        <strain evidence="2 3">Mal4</strain>
    </source>
</reference>
<dbReference type="InterPro" id="IPR035965">
    <property type="entry name" value="PAS-like_dom_sf"/>
</dbReference>
<dbReference type="EMBL" id="CP036275">
    <property type="protein sequence ID" value="QDU37249.1"/>
    <property type="molecule type" value="Genomic_DNA"/>
</dbReference>
<dbReference type="RefSeq" id="WP_197444188.1">
    <property type="nucleotide sequence ID" value="NZ_CP036275.1"/>
</dbReference>
<evidence type="ECO:0000259" key="1">
    <source>
        <dbReference type="Pfam" id="PF08670"/>
    </source>
</evidence>
<protein>
    <submittedName>
        <fullName evidence="2">MEKHLA domain protein</fullName>
    </submittedName>
</protein>
<name>A0A517Z458_9PLAN</name>
<dbReference type="SUPFAM" id="SSF55785">
    <property type="entry name" value="PYP-like sensor domain (PAS domain)"/>
    <property type="match status" value="1"/>
</dbReference>
<feature type="domain" description="MEKHLA" evidence="1">
    <location>
        <begin position="15"/>
        <end position="154"/>
    </location>
</feature>
<dbReference type="InterPro" id="IPR013978">
    <property type="entry name" value="MEKHLA"/>
</dbReference>
<dbReference type="KEGG" id="mri:Mal4_15590"/>
<dbReference type="Proteomes" id="UP000320496">
    <property type="component" value="Chromosome"/>
</dbReference>
<gene>
    <name evidence="2" type="ORF">Mal4_15590</name>
</gene>
<dbReference type="AlphaFoldDB" id="A0A517Z458"/>
<proteinExistence type="predicted"/>
<evidence type="ECO:0000313" key="2">
    <source>
        <dbReference type="EMBL" id="QDU37249.1"/>
    </source>
</evidence>
<accession>A0A517Z458</accession>
<keyword evidence="3" id="KW-1185">Reference proteome</keyword>
<dbReference type="Pfam" id="PF08670">
    <property type="entry name" value="MEKHLA"/>
    <property type="match status" value="1"/>
</dbReference>
<evidence type="ECO:0000313" key="3">
    <source>
        <dbReference type="Proteomes" id="UP000320496"/>
    </source>
</evidence>
<sequence>MTETPVWAAADWIARTQLILDSYARWTGRELQSRVGDPAEQSRRLFEADFVVVAHGTEADPILCYGNRKALELWEMDLAAFLQTPSRKTAEPVHRDERREMLERTARDGYFDDYQGVRISSTGRRFLIRKAIVWNLVDADGQPAGQAASFADWQPLEANRGLS</sequence>